<dbReference type="SUPFAM" id="SSF56112">
    <property type="entry name" value="Protein kinase-like (PK-like)"/>
    <property type="match status" value="1"/>
</dbReference>
<evidence type="ECO:0000256" key="14">
    <source>
        <dbReference type="ARBA" id="ARBA00049003"/>
    </source>
</evidence>
<sequence length="981" mass="109064">MSFCKEQAAISRVMAFLQDWDQGSKAVRSRMLSDFINQHSGKTGPELELEFAQAASLFLARLTSWLRLTYLTGTYLDQQLQAIGVFLSAASNHHFLIEFLEVGGVLTLLEILGQKQSREEIQVETLKLLQTVANSGRKYKELICESYGVRVIAECLALSKTEESQDQARFLLESLAHGNPKYQNQVYKGLIALLPCTSPKAQQLALQTLRIAQVIVKTAHPSIVEPLLNLLRSLHLEVQYEAIELIRELMHYEVRPALLKGLVALLKPSREGINKPQILNVPVMQKLNESLPVFVQQAAAAKAIGILARESPEFMEELINLRVVHHLLCAMGNQDHADSQREASLALEYFVRIFPVVEEHVKKAMGESLFELFLVRHRTSDQVMALKMNMMSSNRANMLREVQLMNRLSHPNILRFMGVCVHEGQLHALTEYINGGNLEQLLDSNKHLSWSARVKLAHDIAMGLSYLHSKGIFHRDLTSKNCLIKCEEDGYTGVVGDFGLAEKIPDYSVESEKLSVVGSPFWMAPEVLRDEQYNEKADVFSYGIVLCEIIARIQADPDYLPRTEMDPKLRPSFPEIVKTLEEILNRLRAEESERERLHLSVESIDRKTIPKGPGDKIQGVKRSNPMGLQDGKIPPKSPRPRRNILLSRSQSDIFARKSSRKINVQDPYYHPTRGGAGGRKINPFNAREDLKGGKTKFFDMPSKSVISLVFDLHSPQSGVITSQRQFRQGCVGAGGVDYWQDPSLFPGRRCRSLPVSPVLLPKECFGIGGGGLSSTICKCDPVVLGNEVRQKVLSSVSKYSVMEIPPFRPRSKSEEFEEEVEGGDSEDGESWSPHRHQAAASQSDRGEAMDCSDSQGGPEEPGEDDCEFYPAVDRLSPPVSSGQDENGTSCRNSVCEDMEAENEEEMQRDMSNLAIPEPGLTGLGAQTPTIGSAKASFSLSISVEPDSDGESLLSSEESFGPIVLAPCVVSRPPDIQSKCDI</sequence>
<feature type="region of interest" description="Disordered" evidence="17">
    <location>
        <begin position="808"/>
        <end position="891"/>
    </location>
</feature>
<feature type="region of interest" description="Disordered" evidence="17">
    <location>
        <begin position="607"/>
        <end position="642"/>
    </location>
</feature>
<dbReference type="InterPro" id="IPR011009">
    <property type="entry name" value="Kinase-like_dom_sf"/>
</dbReference>
<keyword evidence="12" id="KW-0460">Magnesium</keyword>
<keyword evidence="9" id="KW-0547">Nucleotide-binding</keyword>
<keyword evidence="6" id="KW-0597">Phosphoprotein</keyword>
<evidence type="ECO:0000256" key="13">
    <source>
        <dbReference type="ARBA" id="ARBA00023137"/>
    </source>
</evidence>
<evidence type="ECO:0000256" key="16">
    <source>
        <dbReference type="ARBA" id="ARBA00051680"/>
    </source>
</evidence>
<comment type="similarity">
    <text evidence="3">Belongs to the protein kinase superfamily. TKL Ser/Thr protein kinase family.</text>
</comment>
<dbReference type="PROSITE" id="PS00109">
    <property type="entry name" value="PROTEIN_KINASE_TYR"/>
    <property type="match status" value="1"/>
</dbReference>
<dbReference type="Pfam" id="PF07714">
    <property type="entry name" value="PK_Tyr_Ser-Thr"/>
    <property type="match status" value="1"/>
</dbReference>
<evidence type="ECO:0000256" key="15">
    <source>
        <dbReference type="ARBA" id="ARBA00049308"/>
    </source>
</evidence>
<dbReference type="GO" id="GO:0004674">
    <property type="term" value="F:protein serine/threonine kinase activity"/>
    <property type="evidence" value="ECO:0007669"/>
    <property type="project" value="UniProtKB-KW"/>
</dbReference>
<evidence type="ECO:0000256" key="6">
    <source>
        <dbReference type="ARBA" id="ARBA00022553"/>
    </source>
</evidence>
<dbReference type="InterPro" id="IPR001245">
    <property type="entry name" value="Ser-Thr/Tyr_kinase_cat_dom"/>
</dbReference>
<keyword evidence="13" id="KW-0829">Tyrosine-protein kinase</keyword>
<evidence type="ECO:0000313" key="19">
    <source>
        <dbReference type="EMBL" id="RXN01360.1"/>
    </source>
</evidence>
<dbReference type="GO" id="GO:0005524">
    <property type="term" value="F:ATP binding"/>
    <property type="evidence" value="ECO:0007669"/>
    <property type="project" value="UniProtKB-KW"/>
</dbReference>
<dbReference type="InterPro" id="IPR008266">
    <property type="entry name" value="Tyr_kinase_AS"/>
</dbReference>
<dbReference type="PANTHER" id="PTHR34258">
    <property type="entry name" value="ARMADILLO-LIKE HELICAL DOMAIN CONTAINING PROTEIN 1"/>
    <property type="match status" value="1"/>
</dbReference>
<dbReference type="GO" id="GO:0046872">
    <property type="term" value="F:metal ion binding"/>
    <property type="evidence" value="ECO:0007669"/>
    <property type="project" value="UniProtKB-KW"/>
</dbReference>
<dbReference type="EC" id="2.7.12.1" evidence="4"/>
<evidence type="ECO:0000256" key="3">
    <source>
        <dbReference type="ARBA" id="ARBA00005843"/>
    </source>
</evidence>
<evidence type="ECO:0000256" key="11">
    <source>
        <dbReference type="ARBA" id="ARBA00022840"/>
    </source>
</evidence>
<evidence type="ECO:0000256" key="7">
    <source>
        <dbReference type="ARBA" id="ARBA00022679"/>
    </source>
</evidence>
<dbReference type="InterPro" id="IPR011989">
    <property type="entry name" value="ARM-like"/>
</dbReference>
<dbReference type="PROSITE" id="PS50011">
    <property type="entry name" value="PROTEIN_KINASE_DOM"/>
    <property type="match status" value="1"/>
</dbReference>
<evidence type="ECO:0000256" key="17">
    <source>
        <dbReference type="SAM" id="MobiDB-lite"/>
    </source>
</evidence>
<feature type="compositionally biased region" description="Polar residues" evidence="17">
    <location>
        <begin position="878"/>
        <end position="891"/>
    </location>
</feature>
<dbReference type="InterPro" id="IPR041090">
    <property type="entry name" value="DUF5578"/>
</dbReference>
<name>A0A662YXY3_ACIRT</name>
<evidence type="ECO:0000256" key="8">
    <source>
        <dbReference type="ARBA" id="ARBA00022723"/>
    </source>
</evidence>
<dbReference type="Gene3D" id="1.10.510.10">
    <property type="entry name" value="Transferase(Phosphotransferase) domain 1"/>
    <property type="match status" value="1"/>
</dbReference>
<comment type="caution">
    <text evidence="19">The sequence shown here is derived from an EMBL/GenBank/DDBJ whole genome shotgun (WGS) entry which is preliminary data.</text>
</comment>
<evidence type="ECO:0000256" key="1">
    <source>
        <dbReference type="ARBA" id="ARBA00001936"/>
    </source>
</evidence>
<reference evidence="19 20" key="1">
    <citation type="submission" date="2019-01" db="EMBL/GenBank/DDBJ databases">
        <title>Draft Genome and Complete Hox-Cluster Characterization of the Sterlet Sturgeon (Acipenser ruthenus).</title>
        <authorList>
            <person name="Wei Q."/>
        </authorList>
    </citation>
    <scope>NUCLEOTIDE SEQUENCE [LARGE SCALE GENOMIC DNA]</scope>
    <source>
        <strain evidence="19">WHYD16114868_AA</strain>
        <tissue evidence="19">Blood</tissue>
    </source>
</reference>
<keyword evidence="11" id="KW-0067">ATP-binding</keyword>
<comment type="cofactor">
    <cofactor evidence="1">
        <name>Mn(2+)</name>
        <dbReference type="ChEBI" id="CHEBI:29035"/>
    </cofactor>
</comment>
<accession>A0A662YXY3</accession>
<feature type="compositionally biased region" description="Acidic residues" evidence="17">
    <location>
        <begin position="815"/>
        <end position="829"/>
    </location>
</feature>
<evidence type="ECO:0000256" key="5">
    <source>
        <dbReference type="ARBA" id="ARBA00022527"/>
    </source>
</evidence>
<comment type="catalytic activity">
    <reaction evidence="14">
        <text>L-seryl-[protein] + ATP = O-phospho-L-seryl-[protein] + ADP + H(+)</text>
        <dbReference type="Rhea" id="RHEA:17989"/>
        <dbReference type="Rhea" id="RHEA-COMP:9863"/>
        <dbReference type="Rhea" id="RHEA-COMP:11604"/>
        <dbReference type="ChEBI" id="CHEBI:15378"/>
        <dbReference type="ChEBI" id="CHEBI:29999"/>
        <dbReference type="ChEBI" id="CHEBI:30616"/>
        <dbReference type="ChEBI" id="CHEBI:83421"/>
        <dbReference type="ChEBI" id="CHEBI:456216"/>
        <dbReference type="EC" id="2.7.12.1"/>
    </reaction>
</comment>
<evidence type="ECO:0000259" key="18">
    <source>
        <dbReference type="PROSITE" id="PS50011"/>
    </source>
</evidence>
<comment type="catalytic activity">
    <reaction evidence="16">
        <text>L-tyrosyl-[protein] + ATP = O-phospho-L-tyrosyl-[protein] + ADP + H(+)</text>
        <dbReference type="Rhea" id="RHEA:10596"/>
        <dbReference type="Rhea" id="RHEA-COMP:10136"/>
        <dbReference type="Rhea" id="RHEA-COMP:20101"/>
        <dbReference type="ChEBI" id="CHEBI:15378"/>
        <dbReference type="ChEBI" id="CHEBI:30616"/>
        <dbReference type="ChEBI" id="CHEBI:46858"/>
        <dbReference type="ChEBI" id="CHEBI:61978"/>
        <dbReference type="ChEBI" id="CHEBI:456216"/>
        <dbReference type="EC" id="2.7.12.1"/>
    </reaction>
</comment>
<dbReference type="Gene3D" id="3.30.200.20">
    <property type="entry name" value="Phosphorylase Kinase, domain 1"/>
    <property type="match status" value="1"/>
</dbReference>
<dbReference type="InterPro" id="IPR016024">
    <property type="entry name" value="ARM-type_fold"/>
</dbReference>
<keyword evidence="20" id="KW-1185">Reference proteome</keyword>
<evidence type="ECO:0000256" key="9">
    <source>
        <dbReference type="ARBA" id="ARBA00022741"/>
    </source>
</evidence>
<organism evidence="19 20">
    <name type="scientific">Acipenser ruthenus</name>
    <name type="common">Sterlet sturgeon</name>
    <dbReference type="NCBI Taxonomy" id="7906"/>
    <lineage>
        <taxon>Eukaryota</taxon>
        <taxon>Metazoa</taxon>
        <taxon>Chordata</taxon>
        <taxon>Craniata</taxon>
        <taxon>Vertebrata</taxon>
        <taxon>Euteleostomi</taxon>
        <taxon>Actinopterygii</taxon>
        <taxon>Chondrostei</taxon>
        <taxon>Acipenseriformes</taxon>
        <taxon>Acipenseridae</taxon>
        <taxon>Acipenser</taxon>
    </lineage>
</organism>
<dbReference type="GO" id="GO:0004713">
    <property type="term" value="F:protein tyrosine kinase activity"/>
    <property type="evidence" value="ECO:0007669"/>
    <property type="project" value="UniProtKB-KW"/>
</dbReference>
<dbReference type="Proteomes" id="UP000289886">
    <property type="component" value="Unassembled WGS sequence"/>
</dbReference>
<evidence type="ECO:0000313" key="20">
    <source>
        <dbReference type="Proteomes" id="UP000289886"/>
    </source>
</evidence>
<keyword evidence="5" id="KW-0723">Serine/threonine-protein kinase</keyword>
<dbReference type="Pfam" id="PF17741">
    <property type="entry name" value="DUF5578"/>
    <property type="match status" value="1"/>
</dbReference>
<dbReference type="AlphaFoldDB" id="A0A662YXY3"/>
<dbReference type="EMBL" id="SCEB01000054">
    <property type="protein sequence ID" value="RXN01360.1"/>
    <property type="molecule type" value="Genomic_DNA"/>
</dbReference>
<comment type="catalytic activity">
    <reaction evidence="15">
        <text>L-threonyl-[protein] + ATP = O-phospho-L-threonyl-[protein] + ADP + H(+)</text>
        <dbReference type="Rhea" id="RHEA:46608"/>
        <dbReference type="Rhea" id="RHEA-COMP:11060"/>
        <dbReference type="Rhea" id="RHEA-COMP:11605"/>
        <dbReference type="ChEBI" id="CHEBI:15378"/>
        <dbReference type="ChEBI" id="CHEBI:30013"/>
        <dbReference type="ChEBI" id="CHEBI:30616"/>
        <dbReference type="ChEBI" id="CHEBI:61977"/>
        <dbReference type="ChEBI" id="CHEBI:456216"/>
        <dbReference type="EC" id="2.7.12.1"/>
    </reaction>
</comment>
<evidence type="ECO:0000256" key="4">
    <source>
        <dbReference type="ARBA" id="ARBA00013203"/>
    </source>
</evidence>
<gene>
    <name evidence="19" type="ORF">EOD39_7045</name>
</gene>
<comment type="cofactor">
    <cofactor evidence="2">
        <name>Mg(2+)</name>
        <dbReference type="ChEBI" id="CHEBI:18420"/>
    </cofactor>
</comment>
<dbReference type="FunFam" id="3.30.200.20:FF:000134">
    <property type="entry name" value="Dual specificity testis-specific protein kinase 2"/>
    <property type="match status" value="1"/>
</dbReference>
<evidence type="ECO:0000256" key="2">
    <source>
        <dbReference type="ARBA" id="ARBA00001946"/>
    </source>
</evidence>
<protein>
    <recommendedName>
        <fullName evidence="4">dual-specificity kinase</fullName>
        <ecNumber evidence="4">2.7.12.1</ecNumber>
    </recommendedName>
</protein>
<keyword evidence="8" id="KW-0479">Metal-binding</keyword>
<dbReference type="PANTHER" id="PTHR34258:SF1">
    <property type="entry name" value="ARMADILLO-LIKE HELICAL DOMAIN CONTAINING PROTEIN 1"/>
    <property type="match status" value="1"/>
</dbReference>
<keyword evidence="10" id="KW-0418">Kinase</keyword>
<dbReference type="Gene3D" id="1.25.10.10">
    <property type="entry name" value="Leucine-rich Repeat Variant"/>
    <property type="match status" value="1"/>
</dbReference>
<dbReference type="GO" id="GO:0004712">
    <property type="term" value="F:protein serine/threonine/tyrosine kinase activity"/>
    <property type="evidence" value="ECO:0007669"/>
    <property type="project" value="UniProtKB-EC"/>
</dbReference>
<dbReference type="FunFam" id="1.10.510.10:FF:000202">
    <property type="entry name" value="Dual specificity testis-specific protein kinase 2"/>
    <property type="match status" value="1"/>
</dbReference>
<proteinExistence type="inferred from homology"/>
<evidence type="ECO:0000256" key="10">
    <source>
        <dbReference type="ARBA" id="ARBA00022777"/>
    </source>
</evidence>
<dbReference type="SUPFAM" id="SSF48371">
    <property type="entry name" value="ARM repeat"/>
    <property type="match status" value="1"/>
</dbReference>
<dbReference type="InterPro" id="IPR000719">
    <property type="entry name" value="Prot_kinase_dom"/>
</dbReference>
<evidence type="ECO:0000256" key="12">
    <source>
        <dbReference type="ARBA" id="ARBA00022842"/>
    </source>
</evidence>
<feature type="domain" description="Protein kinase" evidence="18">
    <location>
        <begin position="359"/>
        <end position="669"/>
    </location>
</feature>
<keyword evidence="7" id="KW-0808">Transferase</keyword>